<evidence type="ECO:0000256" key="1">
    <source>
        <dbReference type="ARBA" id="ARBA00007073"/>
    </source>
</evidence>
<comment type="caution">
    <text evidence="3">The sequence shown here is derived from an EMBL/GenBank/DDBJ whole genome shotgun (WGS) entry which is preliminary data.</text>
</comment>
<dbReference type="InterPro" id="IPR015419">
    <property type="entry name" value="CTAG/Pcc1"/>
</dbReference>
<comment type="similarity">
    <text evidence="1">Belongs to the CTAG/PCC1 family.</text>
</comment>
<dbReference type="RefSeq" id="WP_368410466.1">
    <property type="nucleotide sequence ID" value="NZ_CP100400.1"/>
</dbReference>
<organism evidence="3 4">
    <name type="scientific">Halorussus aquaticus</name>
    <dbReference type="NCBI Taxonomy" id="2953748"/>
    <lineage>
        <taxon>Archaea</taxon>
        <taxon>Methanobacteriati</taxon>
        <taxon>Methanobacteriota</taxon>
        <taxon>Stenosarchaea group</taxon>
        <taxon>Halobacteria</taxon>
        <taxon>Halobacteriales</taxon>
        <taxon>Haladaptataceae</taxon>
        <taxon>Halorussus</taxon>
    </lineage>
</organism>
<dbReference type="EMBL" id="JBHSHT010000001">
    <property type="protein sequence ID" value="MFC4824376.1"/>
    <property type="molecule type" value="Genomic_DNA"/>
</dbReference>
<dbReference type="Gene3D" id="3.30.310.50">
    <property type="entry name" value="Alpha-D-phosphohexomutase, C-terminal domain"/>
    <property type="match status" value="1"/>
</dbReference>
<reference evidence="3 4" key="1">
    <citation type="journal article" date="2019" name="Int. J. Syst. Evol. Microbiol.">
        <title>The Global Catalogue of Microorganisms (GCM) 10K type strain sequencing project: providing services to taxonomists for standard genome sequencing and annotation.</title>
        <authorList>
            <consortium name="The Broad Institute Genomics Platform"/>
            <consortium name="The Broad Institute Genome Sequencing Center for Infectious Disease"/>
            <person name="Wu L."/>
            <person name="Ma J."/>
        </authorList>
    </citation>
    <scope>NUCLEOTIDE SEQUENCE [LARGE SCALE GENOMIC DNA]</scope>
    <source>
        <strain evidence="3 4">XZYJ18</strain>
    </source>
</reference>
<name>A0ABD5Q2E1_9EURY</name>
<dbReference type="GeneID" id="73044940"/>
<dbReference type="Proteomes" id="UP001595945">
    <property type="component" value="Unassembled WGS sequence"/>
</dbReference>
<evidence type="ECO:0000313" key="4">
    <source>
        <dbReference type="Proteomes" id="UP001595945"/>
    </source>
</evidence>
<dbReference type="Pfam" id="PF09341">
    <property type="entry name" value="Pcc1"/>
    <property type="match status" value="1"/>
</dbReference>
<dbReference type="AlphaFoldDB" id="A0ABD5Q2E1"/>
<evidence type="ECO:0000256" key="2">
    <source>
        <dbReference type="SAM" id="MobiDB-lite"/>
    </source>
</evidence>
<evidence type="ECO:0000313" key="3">
    <source>
        <dbReference type="EMBL" id="MFC4824376.1"/>
    </source>
</evidence>
<proteinExistence type="inferred from homology"/>
<protein>
    <submittedName>
        <fullName evidence="3">KEOPS complex subunit Pcc1</fullName>
    </submittedName>
</protein>
<accession>A0ABD5Q2E1</accession>
<keyword evidence="4" id="KW-1185">Reference proteome</keyword>
<feature type="region of interest" description="Disordered" evidence="2">
    <location>
        <begin position="1"/>
        <end position="29"/>
    </location>
</feature>
<dbReference type="NCBIfam" id="NF011470">
    <property type="entry name" value="PRK14887.1"/>
    <property type="match status" value="1"/>
</dbReference>
<sequence length="103" mass="10972">MGDPIVGRDDRPRDAPPSSDGSRRPHDATLRFEYESPARARAVARAVAQEVGEIDGDRSAATVERDAESVVVRVVADDLVALRAGCNTWGSLVEVAERTSGLA</sequence>
<feature type="compositionally biased region" description="Basic and acidic residues" evidence="2">
    <location>
        <begin position="1"/>
        <end position="14"/>
    </location>
</feature>
<gene>
    <name evidence="3" type="ORF">ACFO9K_08875</name>
</gene>